<dbReference type="AlphaFoldDB" id="A0A6A5X2A2"/>
<evidence type="ECO:0000313" key="5">
    <source>
        <dbReference type="Proteomes" id="UP000799779"/>
    </source>
</evidence>
<dbReference type="InterPro" id="IPR008030">
    <property type="entry name" value="NmrA-like"/>
</dbReference>
<dbReference type="Pfam" id="PF05368">
    <property type="entry name" value="NmrA"/>
    <property type="match status" value="1"/>
</dbReference>
<dbReference type="Gene3D" id="3.40.50.720">
    <property type="entry name" value="NAD(P)-binding Rossmann-like Domain"/>
    <property type="match status" value="1"/>
</dbReference>
<protein>
    <submittedName>
        <fullName evidence="4">NAD(P)-binding protein</fullName>
    </submittedName>
</protein>
<keyword evidence="1" id="KW-0521">NADP</keyword>
<gene>
    <name evidence="4" type="ORF">P154DRAFT_541680</name>
</gene>
<name>A0A6A5X2A2_9PLEO</name>
<dbReference type="InterPro" id="IPR036291">
    <property type="entry name" value="NAD(P)-bd_dom_sf"/>
</dbReference>
<accession>A0A6A5X2A2</accession>
<reference evidence="4" key="1">
    <citation type="journal article" date="2020" name="Stud. Mycol.">
        <title>101 Dothideomycetes genomes: a test case for predicting lifestyles and emergence of pathogens.</title>
        <authorList>
            <person name="Haridas S."/>
            <person name="Albert R."/>
            <person name="Binder M."/>
            <person name="Bloem J."/>
            <person name="Labutti K."/>
            <person name="Salamov A."/>
            <person name="Andreopoulos B."/>
            <person name="Baker S."/>
            <person name="Barry K."/>
            <person name="Bills G."/>
            <person name="Bluhm B."/>
            <person name="Cannon C."/>
            <person name="Castanera R."/>
            <person name="Culley D."/>
            <person name="Daum C."/>
            <person name="Ezra D."/>
            <person name="Gonzalez J."/>
            <person name="Henrissat B."/>
            <person name="Kuo A."/>
            <person name="Liang C."/>
            <person name="Lipzen A."/>
            <person name="Lutzoni F."/>
            <person name="Magnuson J."/>
            <person name="Mondo S."/>
            <person name="Nolan M."/>
            <person name="Ohm R."/>
            <person name="Pangilinan J."/>
            <person name="Park H.-J."/>
            <person name="Ramirez L."/>
            <person name="Alfaro M."/>
            <person name="Sun H."/>
            <person name="Tritt A."/>
            <person name="Yoshinaga Y."/>
            <person name="Zwiers L.-H."/>
            <person name="Turgeon B."/>
            <person name="Goodwin S."/>
            <person name="Spatafora J."/>
            <person name="Crous P."/>
            <person name="Grigoriev I."/>
        </authorList>
    </citation>
    <scope>NUCLEOTIDE SEQUENCE</scope>
    <source>
        <strain evidence="4">CBS 123094</strain>
    </source>
</reference>
<proteinExistence type="predicted"/>
<evidence type="ECO:0000313" key="4">
    <source>
        <dbReference type="EMBL" id="KAF2006795.1"/>
    </source>
</evidence>
<dbReference type="PANTHER" id="PTHR47706">
    <property type="entry name" value="NMRA-LIKE FAMILY PROTEIN"/>
    <property type="match status" value="1"/>
</dbReference>
<dbReference type="SUPFAM" id="SSF51735">
    <property type="entry name" value="NAD(P)-binding Rossmann-fold domains"/>
    <property type="match status" value="1"/>
</dbReference>
<feature type="domain" description="NmrA-like" evidence="3">
    <location>
        <begin position="5"/>
        <end position="205"/>
    </location>
</feature>
<evidence type="ECO:0000256" key="1">
    <source>
        <dbReference type="ARBA" id="ARBA00022857"/>
    </source>
</evidence>
<sequence length="248" mass="26230">MSAPLVVVAGTTGGLAKLIVQDLIKRGAKVKAIIRPQTDPARIEILRSLGVEIASVGLPDLPGLTNELTGATCVVSALQGLTDIKPVAQGNLLDAAVAANVSRFIPSDFSPDFTKAKAGSNGNLDLRRDLRSRLDNSGISLTSIFIGGFMDLLGGDSPILNNKSRKVSYIEQTITLLDFTSMVDTAACTAAVASDPNPAPEFLRIAGKVEGTIYKPYWMGPIGFMIRALQLLRGQDQLMPAAEKSPKL</sequence>
<dbReference type="OrthoDB" id="419598at2759"/>
<keyword evidence="5" id="KW-1185">Reference proteome</keyword>
<dbReference type="EMBL" id="ML977558">
    <property type="protein sequence ID" value="KAF2006795.1"/>
    <property type="molecule type" value="Genomic_DNA"/>
</dbReference>
<organism evidence="4 5">
    <name type="scientific">Amniculicola lignicola CBS 123094</name>
    <dbReference type="NCBI Taxonomy" id="1392246"/>
    <lineage>
        <taxon>Eukaryota</taxon>
        <taxon>Fungi</taxon>
        <taxon>Dikarya</taxon>
        <taxon>Ascomycota</taxon>
        <taxon>Pezizomycotina</taxon>
        <taxon>Dothideomycetes</taxon>
        <taxon>Pleosporomycetidae</taxon>
        <taxon>Pleosporales</taxon>
        <taxon>Amniculicolaceae</taxon>
        <taxon>Amniculicola</taxon>
    </lineage>
</organism>
<evidence type="ECO:0000259" key="3">
    <source>
        <dbReference type="Pfam" id="PF05368"/>
    </source>
</evidence>
<dbReference type="PANTHER" id="PTHR47706:SF1">
    <property type="entry name" value="CIPA-LIKE, PUTATIVE (AFU_ORTHOLOGUE AFUA_1G12460)-RELATED"/>
    <property type="match status" value="1"/>
</dbReference>
<dbReference type="Proteomes" id="UP000799779">
    <property type="component" value="Unassembled WGS sequence"/>
</dbReference>
<keyword evidence="2" id="KW-0560">Oxidoreductase</keyword>
<evidence type="ECO:0000256" key="2">
    <source>
        <dbReference type="ARBA" id="ARBA00023002"/>
    </source>
</evidence>
<dbReference type="InterPro" id="IPR051609">
    <property type="entry name" value="NmrA/Isoflavone_reductase-like"/>
</dbReference>
<dbReference type="GO" id="GO:0016491">
    <property type="term" value="F:oxidoreductase activity"/>
    <property type="evidence" value="ECO:0007669"/>
    <property type="project" value="UniProtKB-KW"/>
</dbReference>
<dbReference type="Gene3D" id="3.90.25.10">
    <property type="entry name" value="UDP-galactose 4-epimerase, domain 1"/>
    <property type="match status" value="1"/>
</dbReference>